<comment type="caution">
    <text evidence="21">The sequence shown here is derived from an EMBL/GenBank/DDBJ whole genome shotgun (WGS) entry which is preliminary data.</text>
</comment>
<keyword evidence="11" id="KW-0067">ATP-binding</keyword>
<dbReference type="CDD" id="cd00873">
    <property type="entry name" value="KU80"/>
    <property type="match status" value="1"/>
</dbReference>
<evidence type="ECO:0000256" key="4">
    <source>
        <dbReference type="ARBA" id="ARBA00012551"/>
    </source>
</evidence>
<reference evidence="21 22" key="1">
    <citation type="journal article" date="2018" name="BMC Genomics">
        <title>Comparative genome analyses reveal sequence features reflecting distinct modes of host-adaptation between dicot and monocot powdery mildew.</title>
        <authorList>
            <person name="Wu Y."/>
            <person name="Ma X."/>
            <person name="Pan Z."/>
            <person name="Kale S.D."/>
            <person name="Song Y."/>
            <person name="King H."/>
            <person name="Zhang Q."/>
            <person name="Presley C."/>
            <person name="Deng X."/>
            <person name="Wei C.I."/>
            <person name="Xiao S."/>
        </authorList>
    </citation>
    <scope>NUCLEOTIDE SEQUENCE [LARGE SCALE GENOMIC DNA]</scope>
    <source>
        <strain evidence="21">UMSG1</strain>
    </source>
</reference>
<dbReference type="GO" id="GO:0006303">
    <property type="term" value="P:double-strand break repair via nonhomologous end joining"/>
    <property type="evidence" value="ECO:0007669"/>
    <property type="project" value="InterPro"/>
</dbReference>
<dbReference type="EMBL" id="MCBS01024487">
    <property type="protein sequence ID" value="RKF73322.1"/>
    <property type="molecule type" value="Genomic_DNA"/>
</dbReference>
<dbReference type="Gene3D" id="3.40.50.410">
    <property type="entry name" value="von Willebrand factor, type A domain"/>
    <property type="match status" value="1"/>
</dbReference>
<keyword evidence="12" id="KW-0779">Telomere</keyword>
<comment type="similarity">
    <text evidence="3">Belongs to the ku80 family.</text>
</comment>
<evidence type="ECO:0000256" key="14">
    <source>
        <dbReference type="ARBA" id="ARBA00023172"/>
    </source>
</evidence>
<evidence type="ECO:0000256" key="9">
    <source>
        <dbReference type="ARBA" id="ARBA00022801"/>
    </source>
</evidence>
<dbReference type="SMART" id="SM00559">
    <property type="entry name" value="Ku78"/>
    <property type="match status" value="1"/>
</dbReference>
<comment type="catalytic activity">
    <reaction evidence="19">
        <text>ATP + H2O = ADP + phosphate + H(+)</text>
        <dbReference type="Rhea" id="RHEA:13065"/>
        <dbReference type="ChEBI" id="CHEBI:15377"/>
        <dbReference type="ChEBI" id="CHEBI:15378"/>
        <dbReference type="ChEBI" id="CHEBI:30616"/>
        <dbReference type="ChEBI" id="CHEBI:43474"/>
        <dbReference type="ChEBI" id="CHEBI:456216"/>
        <dbReference type="EC" id="3.6.4.12"/>
    </reaction>
</comment>
<keyword evidence="14" id="KW-0233">DNA recombination</keyword>
<feature type="domain" description="Ku" evidence="20">
    <location>
        <begin position="310"/>
        <end position="448"/>
    </location>
</feature>
<sequence length="595" mass="66730">MADKLAVIYVVDVGSTTRECNNGRSQSDLEYCLRYLELKIIEIIAANRVTWNVGIIAFRTKETNNRLEAEGYDNIRMLKPLGKIELSDFRQIKSELVPSNTEEGDAISAVVVAISEIIDFTQLKSGKPGKFVRKICLLTDGKGMIDPDGSEEIAKKMNESDIELVVIGTDFDDPEFGFKEENKCFLKQKNERLLESLVSRCVKGVFGTAAAAIEQAMKPPMKTIRPYLTYEGLLELGDTRIYPDSAISIDVRRYFKTKRAKPPSANLFALRTPIADEMKSKDRILDGEDLLVIRNARNYKVDDPSYPLGKKDVNLEDLARGYLYGRTIVPMNKADEGVTKFNSFQSFTIIGFVPCHKYEKFLSMGESFITIAQPFSDKARMAMSSLVHALYELESYAVARIVPKNGKEPYIVIQAPFIEPTEVDGLIDVPLPFAEDIRNYQFPPLGKVHAKSGDEITKYQKLHSDNLQEAMSDYVDSMDLLMSSKKDENGNLSDCLTNGKLENPVSHRINHAIRQRAISPNLPVSLPADDLLSWSKPPPDLISCTTHQLDRLIKLASVKEVPPNVRGKREKKKEVEPLSGLDIDSIFSDEINSAK</sequence>
<evidence type="ECO:0000256" key="17">
    <source>
        <dbReference type="ARBA" id="ARBA00024890"/>
    </source>
</evidence>
<dbReference type="GO" id="GO:0006310">
    <property type="term" value="P:DNA recombination"/>
    <property type="evidence" value="ECO:0007669"/>
    <property type="project" value="UniProtKB-KW"/>
</dbReference>
<keyword evidence="8" id="KW-0227">DNA damage</keyword>
<dbReference type="PANTHER" id="PTHR12604">
    <property type="entry name" value="KU AUTOANTIGEN DNA HELICASE"/>
    <property type="match status" value="1"/>
</dbReference>
<dbReference type="GO" id="GO:0042162">
    <property type="term" value="F:telomeric DNA binding"/>
    <property type="evidence" value="ECO:0007669"/>
    <property type="project" value="InterPro"/>
</dbReference>
<dbReference type="InterPro" id="IPR024193">
    <property type="entry name" value="Ku80"/>
</dbReference>
<keyword evidence="13" id="KW-0238">DNA-binding</keyword>
<evidence type="ECO:0000256" key="5">
    <source>
        <dbReference type="ARBA" id="ARBA00021792"/>
    </source>
</evidence>
<gene>
    <name evidence="21" type="ORF">GcM1_244019</name>
</gene>
<dbReference type="InterPro" id="IPR016194">
    <property type="entry name" value="SPOC-like_C_dom_sf"/>
</dbReference>
<evidence type="ECO:0000256" key="18">
    <source>
        <dbReference type="ARBA" id="ARBA00031847"/>
    </source>
</evidence>
<dbReference type="GO" id="GO:0000723">
    <property type="term" value="P:telomere maintenance"/>
    <property type="evidence" value="ECO:0007669"/>
    <property type="project" value="InterPro"/>
</dbReference>
<proteinExistence type="inferred from homology"/>
<protein>
    <recommendedName>
        <fullName evidence="5">ATP-dependent DNA helicase II subunit 2</fullName>
        <ecNumber evidence="4">3.6.4.12</ecNumber>
    </recommendedName>
    <alternativeName>
        <fullName evidence="18">ATP-dependent DNA helicase II subunit Ku80</fullName>
    </alternativeName>
</protein>
<evidence type="ECO:0000313" key="21">
    <source>
        <dbReference type="EMBL" id="RKF73322.1"/>
    </source>
</evidence>
<name>A0A420IFQ1_9PEZI</name>
<dbReference type="GO" id="GO:0005524">
    <property type="term" value="F:ATP binding"/>
    <property type="evidence" value="ECO:0007669"/>
    <property type="project" value="UniProtKB-KW"/>
</dbReference>
<evidence type="ECO:0000256" key="10">
    <source>
        <dbReference type="ARBA" id="ARBA00022806"/>
    </source>
</evidence>
<evidence type="ECO:0000256" key="11">
    <source>
        <dbReference type="ARBA" id="ARBA00022840"/>
    </source>
</evidence>
<accession>A0A420IFQ1</accession>
<evidence type="ECO:0000256" key="8">
    <source>
        <dbReference type="ARBA" id="ARBA00022763"/>
    </source>
</evidence>
<evidence type="ECO:0000256" key="3">
    <source>
        <dbReference type="ARBA" id="ARBA00007726"/>
    </source>
</evidence>
<evidence type="ECO:0000256" key="1">
    <source>
        <dbReference type="ARBA" id="ARBA00004123"/>
    </source>
</evidence>
<dbReference type="GO" id="GO:0043564">
    <property type="term" value="C:Ku70:Ku80 complex"/>
    <property type="evidence" value="ECO:0007669"/>
    <property type="project" value="InterPro"/>
</dbReference>
<evidence type="ECO:0000256" key="15">
    <source>
        <dbReference type="ARBA" id="ARBA00023204"/>
    </source>
</evidence>
<evidence type="ECO:0000256" key="7">
    <source>
        <dbReference type="ARBA" id="ARBA00022741"/>
    </source>
</evidence>
<evidence type="ECO:0000256" key="6">
    <source>
        <dbReference type="ARBA" id="ARBA00022454"/>
    </source>
</evidence>
<comment type="function">
    <text evidence="17">Single-stranded DNA-dependent ATP-dependent helicase. Involved in non-homologous end joining (NHEJ) DNA double strand break repair. DNA-binding is sequence-independent but has a high affinity to nicks in double-stranded DNA and to the ends of duplex DNA. Binds to naturally occurring chromosomal ends, and therefore provides chromosomal end protection. Required also for telomere recombination to repair telomeric ends in the absence of telomerase. KU70, of the KU70/KU80 heterodimer, binds to the stem loop of TLC1, the RNA component of telomerase. Involved in telomere maintenance. Interacts with telomeric repeats and subtelomeric sequences thereby controlling telomere length and protecting against subtelomeric rearrangement. Maintains telomeric chromatin, which is involved in silencing the expression of genes located at the telomere. Required for mating-type switching.</text>
</comment>
<evidence type="ECO:0000313" key="22">
    <source>
        <dbReference type="Proteomes" id="UP000285326"/>
    </source>
</evidence>
<keyword evidence="10 21" id="KW-0347">Helicase</keyword>
<dbReference type="Gene3D" id="1.10.1600.10">
    <property type="match status" value="1"/>
</dbReference>
<evidence type="ECO:0000256" key="16">
    <source>
        <dbReference type="ARBA" id="ARBA00023242"/>
    </source>
</evidence>
<dbReference type="SUPFAM" id="SSF100939">
    <property type="entry name" value="SPOC domain-like"/>
    <property type="match status" value="1"/>
</dbReference>
<dbReference type="GO" id="GO:0016787">
    <property type="term" value="F:hydrolase activity"/>
    <property type="evidence" value="ECO:0007669"/>
    <property type="project" value="UniProtKB-KW"/>
</dbReference>
<dbReference type="FunFam" id="3.40.50.410:FF:000073">
    <property type="entry name" value="ATP-dependent DNA helicase II subunit 2"/>
    <property type="match status" value="1"/>
</dbReference>
<dbReference type="GO" id="GO:0000781">
    <property type="term" value="C:chromosome, telomeric region"/>
    <property type="evidence" value="ECO:0007669"/>
    <property type="project" value="UniProtKB-SubCell"/>
</dbReference>
<dbReference type="Pfam" id="PF02735">
    <property type="entry name" value="Ku"/>
    <property type="match status" value="1"/>
</dbReference>
<organism evidence="21 22">
    <name type="scientific">Golovinomyces cichoracearum</name>
    <dbReference type="NCBI Taxonomy" id="62708"/>
    <lineage>
        <taxon>Eukaryota</taxon>
        <taxon>Fungi</taxon>
        <taxon>Dikarya</taxon>
        <taxon>Ascomycota</taxon>
        <taxon>Pezizomycotina</taxon>
        <taxon>Leotiomycetes</taxon>
        <taxon>Erysiphales</taxon>
        <taxon>Erysiphaceae</taxon>
        <taxon>Golovinomyces</taxon>
    </lineage>
</organism>
<dbReference type="Gene3D" id="2.40.290.10">
    <property type="match status" value="1"/>
</dbReference>
<dbReference type="GO" id="GO:0003678">
    <property type="term" value="F:DNA helicase activity"/>
    <property type="evidence" value="ECO:0007669"/>
    <property type="project" value="UniProtKB-EC"/>
</dbReference>
<evidence type="ECO:0000256" key="13">
    <source>
        <dbReference type="ARBA" id="ARBA00023125"/>
    </source>
</evidence>
<dbReference type="InterPro" id="IPR036465">
    <property type="entry name" value="vWFA_dom_sf"/>
</dbReference>
<dbReference type="GO" id="GO:0003684">
    <property type="term" value="F:damaged DNA binding"/>
    <property type="evidence" value="ECO:0007669"/>
    <property type="project" value="InterPro"/>
</dbReference>
<evidence type="ECO:0000256" key="2">
    <source>
        <dbReference type="ARBA" id="ARBA00004574"/>
    </source>
</evidence>
<dbReference type="SUPFAM" id="SSF53300">
    <property type="entry name" value="vWA-like"/>
    <property type="match status" value="1"/>
</dbReference>
<comment type="subcellular location">
    <subcellularLocation>
        <location evidence="2">Chromosome</location>
        <location evidence="2">Telomere</location>
    </subcellularLocation>
    <subcellularLocation>
        <location evidence="1">Nucleus</location>
    </subcellularLocation>
</comment>
<keyword evidence="15" id="KW-0234">DNA repair</keyword>
<evidence type="ECO:0000259" key="20">
    <source>
        <dbReference type="SMART" id="SM00559"/>
    </source>
</evidence>
<keyword evidence="9" id="KW-0378">Hydrolase</keyword>
<evidence type="ECO:0000256" key="12">
    <source>
        <dbReference type="ARBA" id="ARBA00022895"/>
    </source>
</evidence>
<dbReference type="InterPro" id="IPR006164">
    <property type="entry name" value="DNA_bd_Ku70/Ku80"/>
</dbReference>
<dbReference type="Proteomes" id="UP000285326">
    <property type="component" value="Unassembled WGS sequence"/>
</dbReference>
<dbReference type="PANTHER" id="PTHR12604:SF4">
    <property type="entry name" value="X-RAY REPAIR CROSS-COMPLEMENTING PROTEIN 5"/>
    <property type="match status" value="1"/>
</dbReference>
<dbReference type="GO" id="GO:0003690">
    <property type="term" value="F:double-stranded DNA binding"/>
    <property type="evidence" value="ECO:0007669"/>
    <property type="project" value="TreeGrafter"/>
</dbReference>
<dbReference type="AlphaFoldDB" id="A0A420IFQ1"/>
<evidence type="ECO:0000256" key="19">
    <source>
        <dbReference type="ARBA" id="ARBA00047995"/>
    </source>
</evidence>
<keyword evidence="16" id="KW-0539">Nucleus</keyword>
<dbReference type="EC" id="3.6.4.12" evidence="4"/>
<keyword evidence="7" id="KW-0547">Nucleotide-binding</keyword>
<keyword evidence="6" id="KW-0158">Chromosome</keyword>